<sequence>MKFELGTVLEEGDRLKVPERGFVKINRGGTCEWLASPDYQEKAEEGCTAKITSDYAVSAPGLAGEVAGRYQRLAEMLGWWDPERERKPMRSRDSYKPRVPALDNIAKPLVVVGDRVLQLRWVDGKPPFRLVAITPNGREAEGVVTESGRSGTVTVAVKNETAIRLELTAGDEVVSYTLYGVSRFDAASGDAEIDDYDRASRIVAAISDSGGDWAFEGVQQISTLNLDPRVKEALTDAIEFGDWP</sequence>
<dbReference type="Proteomes" id="UP000292036">
    <property type="component" value="Unassembled WGS sequence"/>
</dbReference>
<gene>
    <name evidence="1" type="ORF">ELI19_14835</name>
</gene>
<accession>A0ABD7PTT9</accession>
<evidence type="ECO:0000313" key="2">
    <source>
        <dbReference type="Proteomes" id="UP000292036"/>
    </source>
</evidence>
<dbReference type="AlphaFoldDB" id="A0ABD7PTT9"/>
<protein>
    <submittedName>
        <fullName evidence="1">Uncharacterized protein</fullName>
    </submittedName>
</protein>
<proteinExistence type="predicted"/>
<evidence type="ECO:0000313" key="1">
    <source>
        <dbReference type="EMBL" id="TAW30697.1"/>
    </source>
</evidence>
<name>A0ABD7PTT9_RHILE</name>
<dbReference type="EMBL" id="SIPS01000001">
    <property type="protein sequence ID" value="TAW30697.1"/>
    <property type="molecule type" value="Genomic_DNA"/>
</dbReference>
<reference evidence="1 2" key="1">
    <citation type="submission" date="2019-02" db="EMBL/GenBank/DDBJ databases">
        <title>The genomic architecture of introgression among sibling species of bacteria.</title>
        <authorList>
            <person name="Cavassim M.I.A."/>
            <person name="Moeskjaer S."/>
            <person name="Moslemi C."/>
            <person name="Fields B."/>
            <person name="Bachmann A."/>
            <person name="Vilhjalmsson B."/>
            <person name="Schierup M.H."/>
            <person name="Young J.P.W."/>
            <person name="Andersen S.U."/>
        </authorList>
    </citation>
    <scope>NUCLEOTIDE SEQUENCE [LARGE SCALE GENOMIC DNA]</scope>
    <source>
        <strain evidence="1 2">SM151B</strain>
    </source>
</reference>
<dbReference type="RefSeq" id="WP_033180248.1">
    <property type="nucleotide sequence ID" value="NZ_SINY01000001.1"/>
</dbReference>
<dbReference type="GeneID" id="303215509"/>
<organism evidence="1 2">
    <name type="scientific">Rhizobium leguminosarum</name>
    <dbReference type="NCBI Taxonomy" id="384"/>
    <lineage>
        <taxon>Bacteria</taxon>
        <taxon>Pseudomonadati</taxon>
        <taxon>Pseudomonadota</taxon>
        <taxon>Alphaproteobacteria</taxon>
        <taxon>Hyphomicrobiales</taxon>
        <taxon>Rhizobiaceae</taxon>
        <taxon>Rhizobium/Agrobacterium group</taxon>
        <taxon>Rhizobium</taxon>
    </lineage>
</organism>
<comment type="caution">
    <text evidence="1">The sequence shown here is derived from an EMBL/GenBank/DDBJ whole genome shotgun (WGS) entry which is preliminary data.</text>
</comment>